<protein>
    <recommendedName>
        <fullName evidence="3">NB-ARC domain-containing protein</fullName>
    </recommendedName>
</protein>
<keyword evidence="2" id="KW-0175">Coiled coil</keyword>
<reference evidence="4" key="1">
    <citation type="submission" date="2023-07" db="EMBL/GenBank/DDBJ databases">
        <title>draft genome sequence of fig (Ficus carica).</title>
        <authorList>
            <person name="Takahashi T."/>
            <person name="Nishimura K."/>
        </authorList>
    </citation>
    <scope>NUCLEOTIDE SEQUENCE</scope>
</reference>
<dbReference type="InterPro" id="IPR050905">
    <property type="entry name" value="Plant_NBS-LRR"/>
</dbReference>
<feature type="coiled-coil region" evidence="2">
    <location>
        <begin position="12"/>
        <end position="106"/>
    </location>
</feature>
<comment type="caution">
    <text evidence="4">The sequence shown here is derived from an EMBL/GenBank/DDBJ whole genome shotgun (WGS) entry which is preliminary data.</text>
</comment>
<evidence type="ECO:0000259" key="3">
    <source>
        <dbReference type="Pfam" id="PF00931"/>
    </source>
</evidence>
<dbReference type="PANTHER" id="PTHR33463">
    <property type="entry name" value="NB-ARC DOMAIN-CONTAINING PROTEIN-RELATED"/>
    <property type="match status" value="1"/>
</dbReference>
<organism evidence="4 5">
    <name type="scientific">Ficus carica</name>
    <name type="common">Common fig</name>
    <dbReference type="NCBI Taxonomy" id="3494"/>
    <lineage>
        <taxon>Eukaryota</taxon>
        <taxon>Viridiplantae</taxon>
        <taxon>Streptophyta</taxon>
        <taxon>Embryophyta</taxon>
        <taxon>Tracheophyta</taxon>
        <taxon>Spermatophyta</taxon>
        <taxon>Magnoliopsida</taxon>
        <taxon>eudicotyledons</taxon>
        <taxon>Gunneridae</taxon>
        <taxon>Pentapetalae</taxon>
        <taxon>rosids</taxon>
        <taxon>fabids</taxon>
        <taxon>Rosales</taxon>
        <taxon>Moraceae</taxon>
        <taxon>Ficeae</taxon>
        <taxon>Ficus</taxon>
    </lineage>
</organism>
<evidence type="ECO:0000313" key="4">
    <source>
        <dbReference type="EMBL" id="GMN27984.1"/>
    </source>
</evidence>
<keyword evidence="5" id="KW-1185">Reference proteome</keyword>
<name>A0AA88D5W4_FICCA</name>
<accession>A0AA88D5W4</accession>
<dbReference type="SUPFAM" id="SSF52540">
    <property type="entry name" value="P-loop containing nucleoside triphosphate hydrolases"/>
    <property type="match status" value="1"/>
</dbReference>
<evidence type="ECO:0000256" key="1">
    <source>
        <dbReference type="ARBA" id="ARBA00022821"/>
    </source>
</evidence>
<dbReference type="AlphaFoldDB" id="A0AA88D5W4"/>
<proteinExistence type="predicted"/>
<dbReference type="GO" id="GO:0043531">
    <property type="term" value="F:ADP binding"/>
    <property type="evidence" value="ECO:0007669"/>
    <property type="project" value="InterPro"/>
</dbReference>
<evidence type="ECO:0000313" key="5">
    <source>
        <dbReference type="Proteomes" id="UP001187192"/>
    </source>
</evidence>
<feature type="domain" description="NB-ARC" evidence="3">
    <location>
        <begin position="136"/>
        <end position="197"/>
    </location>
</feature>
<sequence length="198" mass="22749">MECIVSALAGSSDQLDEKMVTLKRKLQVLESKQDDVKEELKQVEYSFSTKKPRKEVHHWLAEVERLKTAVQQKEKEVHERRSWWGNQELRRSVDKLTTEVEELAEQSKFPRGLTLESHEREGVPIPTSSLIGETFQKNKSEILDCLMGDEDSVIGIYGMGGVGKTTLLTHIHNELLKRHISVSWVTVSQNFSIQKLQH</sequence>
<dbReference type="Pfam" id="PF00931">
    <property type="entry name" value="NB-ARC"/>
    <property type="match status" value="1"/>
</dbReference>
<dbReference type="InterPro" id="IPR027417">
    <property type="entry name" value="P-loop_NTPase"/>
</dbReference>
<dbReference type="Proteomes" id="UP001187192">
    <property type="component" value="Unassembled WGS sequence"/>
</dbReference>
<dbReference type="Gene3D" id="3.40.50.300">
    <property type="entry name" value="P-loop containing nucleotide triphosphate hydrolases"/>
    <property type="match status" value="1"/>
</dbReference>
<dbReference type="InterPro" id="IPR002182">
    <property type="entry name" value="NB-ARC"/>
</dbReference>
<feature type="non-terminal residue" evidence="4">
    <location>
        <position position="198"/>
    </location>
</feature>
<dbReference type="PANTHER" id="PTHR33463:SF187">
    <property type="entry name" value="AND NB-ARC DOMAIN DISEASE RESISTANCE PROTEIN, PUTATIVE-RELATED"/>
    <property type="match status" value="1"/>
</dbReference>
<dbReference type="EMBL" id="BTGU01009763">
    <property type="protein sequence ID" value="GMN27984.1"/>
    <property type="molecule type" value="Genomic_DNA"/>
</dbReference>
<keyword evidence="1" id="KW-0611">Plant defense</keyword>
<evidence type="ECO:0000256" key="2">
    <source>
        <dbReference type="SAM" id="Coils"/>
    </source>
</evidence>
<gene>
    <name evidence="4" type="ORF">TIFTF001_051629</name>
</gene>